<gene>
    <name evidence="1" type="ORF">MEDL_1853</name>
</gene>
<proteinExistence type="predicted"/>
<sequence length="150" mass="17513">MTWPGLFRRAFEIAFKPGNIIAGFRSCGIFPWNLLYIPSAGFAPVSAFDTNKPDTNEHPLQWVIRRSFETESRVEEVTVVRQNQQPAPKLDVSLLKSLTPSCQMKFKWTQTNRISSMFQEVQKIRIICTLSLQMFFYQLLTVRPERQWNP</sequence>
<evidence type="ECO:0000313" key="2">
    <source>
        <dbReference type="Proteomes" id="UP000683360"/>
    </source>
</evidence>
<accession>A0A8S3PRD4</accession>
<protein>
    <submittedName>
        <fullName evidence="1">Uncharacterized protein</fullName>
    </submittedName>
</protein>
<organism evidence="1 2">
    <name type="scientific">Mytilus edulis</name>
    <name type="common">Blue mussel</name>
    <dbReference type="NCBI Taxonomy" id="6550"/>
    <lineage>
        <taxon>Eukaryota</taxon>
        <taxon>Metazoa</taxon>
        <taxon>Spiralia</taxon>
        <taxon>Lophotrochozoa</taxon>
        <taxon>Mollusca</taxon>
        <taxon>Bivalvia</taxon>
        <taxon>Autobranchia</taxon>
        <taxon>Pteriomorphia</taxon>
        <taxon>Mytilida</taxon>
        <taxon>Mytiloidea</taxon>
        <taxon>Mytilidae</taxon>
        <taxon>Mytilinae</taxon>
        <taxon>Mytilus</taxon>
    </lineage>
</organism>
<name>A0A8S3PRD4_MYTED</name>
<evidence type="ECO:0000313" key="1">
    <source>
        <dbReference type="EMBL" id="CAG2186297.1"/>
    </source>
</evidence>
<dbReference type="OrthoDB" id="4327074at2759"/>
<dbReference type="EMBL" id="CAJPWZ010000127">
    <property type="protein sequence ID" value="CAG2186297.1"/>
    <property type="molecule type" value="Genomic_DNA"/>
</dbReference>
<keyword evidence="2" id="KW-1185">Reference proteome</keyword>
<dbReference type="AlphaFoldDB" id="A0A8S3PRD4"/>
<dbReference type="Proteomes" id="UP000683360">
    <property type="component" value="Unassembled WGS sequence"/>
</dbReference>
<reference evidence="1" key="1">
    <citation type="submission" date="2021-03" db="EMBL/GenBank/DDBJ databases">
        <authorList>
            <person name="Bekaert M."/>
        </authorList>
    </citation>
    <scope>NUCLEOTIDE SEQUENCE</scope>
</reference>
<comment type="caution">
    <text evidence="1">The sequence shown here is derived from an EMBL/GenBank/DDBJ whole genome shotgun (WGS) entry which is preliminary data.</text>
</comment>